<protein>
    <recommendedName>
        <fullName evidence="6 7">Small ribosomal subunit protein uS5</fullName>
    </recommendedName>
</protein>
<evidence type="ECO:0000256" key="6">
    <source>
        <dbReference type="ARBA" id="ARBA00035255"/>
    </source>
</evidence>
<comment type="function">
    <text evidence="7">With S4 and S12 plays an important role in translational accuracy.</text>
</comment>
<evidence type="ECO:0000256" key="1">
    <source>
        <dbReference type="ARBA" id="ARBA00008945"/>
    </source>
</evidence>
<organism evidence="10 11">
    <name type="scientific">Handelsmanbacteria sp. (strain RIFCSPLOWO2_12_FULL_64_10)</name>
    <dbReference type="NCBI Taxonomy" id="1817868"/>
    <lineage>
        <taxon>Bacteria</taxon>
        <taxon>Candidatus Handelsmaniibacteriota</taxon>
    </lineage>
</organism>
<dbReference type="PANTHER" id="PTHR48277">
    <property type="entry name" value="MITOCHONDRIAL RIBOSOMAL PROTEIN S5"/>
    <property type="match status" value="1"/>
</dbReference>
<dbReference type="SUPFAM" id="SSF54768">
    <property type="entry name" value="dsRNA-binding domain-like"/>
    <property type="match status" value="1"/>
</dbReference>
<dbReference type="InterPro" id="IPR013810">
    <property type="entry name" value="Ribosomal_uS5_N"/>
</dbReference>
<comment type="subunit">
    <text evidence="7">Part of the 30S ribosomal subunit. Contacts proteins S4 and S8.</text>
</comment>
<feature type="domain" description="S5 DRBM" evidence="9">
    <location>
        <begin position="12"/>
        <end position="75"/>
    </location>
</feature>
<dbReference type="GO" id="GO:0006412">
    <property type="term" value="P:translation"/>
    <property type="evidence" value="ECO:0007669"/>
    <property type="project" value="UniProtKB-UniRule"/>
</dbReference>
<sequence>MYRGETIRLDDFDKVVVKFRRTVKVVKGGKRFAIGALVVIGDRRGRVAWGYGKAHEVPFAVDKGVRNAAKRLIRVPVVGTTIPHAIERKASATRVLLRPACRGTGIKAGLSVRPVLELAGVRDVITKVHGSTNAINVVKATYEALKALRTKADIEKIRGVKCVDPKPRPEAAAVPGA</sequence>
<evidence type="ECO:0000256" key="7">
    <source>
        <dbReference type="HAMAP-Rule" id="MF_01307"/>
    </source>
</evidence>
<dbReference type="NCBIfam" id="TIGR01021">
    <property type="entry name" value="rpsE_bact"/>
    <property type="match status" value="1"/>
</dbReference>
<dbReference type="Pfam" id="PF00333">
    <property type="entry name" value="Ribosomal_S5"/>
    <property type="match status" value="1"/>
</dbReference>
<dbReference type="FunFam" id="3.30.230.10:FF:000002">
    <property type="entry name" value="30S ribosomal protein S5"/>
    <property type="match status" value="1"/>
</dbReference>
<dbReference type="HAMAP" id="MF_01307_B">
    <property type="entry name" value="Ribosomal_uS5_B"/>
    <property type="match status" value="1"/>
</dbReference>
<comment type="domain">
    <text evidence="7">The N-terminal domain interacts with the head of the 30S subunit; the C-terminal domain interacts with the body and contacts protein S4. The interaction surface between S4 and S5 is involved in control of translational fidelity.</text>
</comment>
<comment type="caution">
    <text evidence="10">The sequence shown here is derived from an EMBL/GenBank/DDBJ whole genome shotgun (WGS) entry which is preliminary data.</text>
</comment>
<evidence type="ECO:0000313" key="11">
    <source>
        <dbReference type="Proteomes" id="UP000178606"/>
    </source>
</evidence>
<dbReference type="GO" id="GO:0015935">
    <property type="term" value="C:small ribosomal subunit"/>
    <property type="evidence" value="ECO:0007669"/>
    <property type="project" value="InterPro"/>
</dbReference>
<dbReference type="AlphaFoldDB" id="A0A1F6C9U5"/>
<evidence type="ECO:0000256" key="5">
    <source>
        <dbReference type="ARBA" id="ARBA00023274"/>
    </source>
</evidence>
<dbReference type="InterPro" id="IPR014721">
    <property type="entry name" value="Ribsml_uS5_D2-typ_fold_subgr"/>
</dbReference>
<gene>
    <name evidence="7" type="primary">rpsE</name>
    <name evidence="10" type="ORF">A3F84_24395</name>
</gene>
<dbReference type="SUPFAM" id="SSF54211">
    <property type="entry name" value="Ribosomal protein S5 domain 2-like"/>
    <property type="match status" value="1"/>
</dbReference>
<name>A0A1F6C9U5_HANXR</name>
<evidence type="ECO:0000313" key="10">
    <source>
        <dbReference type="EMBL" id="OGG45953.1"/>
    </source>
</evidence>
<dbReference type="PANTHER" id="PTHR48277:SF1">
    <property type="entry name" value="MITOCHONDRIAL RIBOSOMAL PROTEIN S5"/>
    <property type="match status" value="1"/>
</dbReference>
<dbReference type="Gene3D" id="3.30.230.10">
    <property type="match status" value="1"/>
</dbReference>
<proteinExistence type="inferred from homology"/>
<keyword evidence="4 7" id="KW-0689">Ribosomal protein</keyword>
<dbReference type="EMBL" id="MFKF01000354">
    <property type="protein sequence ID" value="OGG45953.1"/>
    <property type="molecule type" value="Genomic_DNA"/>
</dbReference>
<dbReference type="InterPro" id="IPR000851">
    <property type="entry name" value="Ribosomal_uS5"/>
</dbReference>
<evidence type="ECO:0000256" key="2">
    <source>
        <dbReference type="ARBA" id="ARBA00022730"/>
    </source>
</evidence>
<dbReference type="InterPro" id="IPR020568">
    <property type="entry name" value="Ribosomal_Su5_D2-typ_SF"/>
</dbReference>
<evidence type="ECO:0000256" key="3">
    <source>
        <dbReference type="ARBA" id="ARBA00022884"/>
    </source>
</evidence>
<dbReference type="Pfam" id="PF03719">
    <property type="entry name" value="Ribosomal_S5_C"/>
    <property type="match status" value="1"/>
</dbReference>
<dbReference type="GO" id="GO:0005737">
    <property type="term" value="C:cytoplasm"/>
    <property type="evidence" value="ECO:0007669"/>
    <property type="project" value="UniProtKB-ARBA"/>
</dbReference>
<evidence type="ECO:0000259" key="9">
    <source>
        <dbReference type="PROSITE" id="PS50881"/>
    </source>
</evidence>
<evidence type="ECO:0000256" key="8">
    <source>
        <dbReference type="RuleBase" id="RU003823"/>
    </source>
</evidence>
<dbReference type="GO" id="GO:0003735">
    <property type="term" value="F:structural constituent of ribosome"/>
    <property type="evidence" value="ECO:0007669"/>
    <property type="project" value="UniProtKB-UniRule"/>
</dbReference>
<keyword evidence="2 7" id="KW-0699">rRNA-binding</keyword>
<dbReference type="Gene3D" id="3.30.160.20">
    <property type="match status" value="1"/>
</dbReference>
<dbReference type="InterPro" id="IPR005324">
    <property type="entry name" value="Ribosomal_uS5_C"/>
</dbReference>
<dbReference type="GO" id="GO:0019843">
    <property type="term" value="F:rRNA binding"/>
    <property type="evidence" value="ECO:0007669"/>
    <property type="project" value="UniProtKB-UniRule"/>
</dbReference>
<dbReference type="PROSITE" id="PS50881">
    <property type="entry name" value="S5_DSRBD"/>
    <property type="match status" value="1"/>
</dbReference>
<reference evidence="10 11" key="1">
    <citation type="journal article" date="2016" name="Nat. Commun.">
        <title>Thousands of microbial genomes shed light on interconnected biogeochemical processes in an aquifer system.</title>
        <authorList>
            <person name="Anantharaman K."/>
            <person name="Brown C.T."/>
            <person name="Hug L.A."/>
            <person name="Sharon I."/>
            <person name="Castelle C.J."/>
            <person name="Probst A.J."/>
            <person name="Thomas B.C."/>
            <person name="Singh A."/>
            <person name="Wilkins M.J."/>
            <person name="Karaoz U."/>
            <person name="Brodie E.L."/>
            <person name="Williams K.H."/>
            <person name="Hubbard S.S."/>
            <person name="Banfield J.F."/>
        </authorList>
    </citation>
    <scope>NUCLEOTIDE SEQUENCE [LARGE SCALE GENOMIC DNA]</scope>
    <source>
        <strain evidence="11">RIFCSPLOWO2_12_FULL_64_10</strain>
    </source>
</reference>
<accession>A0A1F6C9U5</accession>
<comment type="function">
    <text evidence="7">Located at the back of the 30S subunit body where it stabilizes the conformation of the head with respect to the body.</text>
</comment>
<evidence type="ECO:0000256" key="4">
    <source>
        <dbReference type="ARBA" id="ARBA00022980"/>
    </source>
</evidence>
<keyword evidence="3 7" id="KW-0694">RNA-binding</keyword>
<keyword evidence="5 7" id="KW-0687">Ribonucleoprotein</keyword>
<dbReference type="Proteomes" id="UP000178606">
    <property type="component" value="Unassembled WGS sequence"/>
</dbReference>
<comment type="similarity">
    <text evidence="1 7 8">Belongs to the universal ribosomal protein uS5 family.</text>
</comment>
<dbReference type="InterPro" id="IPR005712">
    <property type="entry name" value="Ribosomal_uS5_bac-type"/>
</dbReference>